<keyword evidence="2" id="KW-0732">Signal</keyword>
<feature type="chain" id="PRO_5045826490" evidence="2">
    <location>
        <begin position="27"/>
        <end position="325"/>
    </location>
</feature>
<dbReference type="InterPro" id="IPR042100">
    <property type="entry name" value="Bug_dom1"/>
</dbReference>
<sequence>MLNLKACAFALSLALPWAPAGAWAQAAYPAKPVKVVVGFTAGGPTDVVARVIAQHLGERMGQPFIVENRAGAAGSIGAAAVARAAPDGYTLYLAVQTTHAVAPALYPDVGYDPIKDFRGVVRIVHNPLMMVVDPALPVRTVADLVDYAKARPGKLNYATGGLGSSPHMSVELFKKVSGVELTPVHYKGDSAAIVDLLGGQVQMMMSSISGLLPNVQNGKLRPIAVTGRTRSPTMPDLPTIAESGYPDFEVITWFGLVAPARTPDAVVARLNREVLQVLKQPEVREKLTGMGFEVVPNSAEAFSRFMAEENVKWGSLVRELGLKGQ</sequence>
<evidence type="ECO:0000313" key="3">
    <source>
        <dbReference type="EMBL" id="GAA0523422.1"/>
    </source>
</evidence>
<dbReference type="CDD" id="cd13578">
    <property type="entry name" value="PBP2_Bug27"/>
    <property type="match status" value="1"/>
</dbReference>
<name>A0ABN1CR59_9BURK</name>
<feature type="signal peptide" evidence="2">
    <location>
        <begin position="1"/>
        <end position="26"/>
    </location>
</feature>
<dbReference type="SUPFAM" id="SSF53850">
    <property type="entry name" value="Periplasmic binding protein-like II"/>
    <property type="match status" value="1"/>
</dbReference>
<dbReference type="PIRSF" id="PIRSF017082">
    <property type="entry name" value="YflP"/>
    <property type="match status" value="1"/>
</dbReference>
<dbReference type="EMBL" id="BAAAEN010000022">
    <property type="protein sequence ID" value="GAA0523422.1"/>
    <property type="molecule type" value="Genomic_DNA"/>
</dbReference>
<dbReference type="RefSeq" id="WP_279816064.1">
    <property type="nucleotide sequence ID" value="NZ_BAAAEN010000022.1"/>
</dbReference>
<evidence type="ECO:0000256" key="1">
    <source>
        <dbReference type="ARBA" id="ARBA00006987"/>
    </source>
</evidence>
<evidence type="ECO:0000313" key="4">
    <source>
        <dbReference type="Proteomes" id="UP001501706"/>
    </source>
</evidence>
<dbReference type="Proteomes" id="UP001501706">
    <property type="component" value="Unassembled WGS sequence"/>
</dbReference>
<dbReference type="PANTHER" id="PTHR42928">
    <property type="entry name" value="TRICARBOXYLATE-BINDING PROTEIN"/>
    <property type="match status" value="1"/>
</dbReference>
<organism evidence="3 4">
    <name type="scientific">Pigmentiphaga daeguensis</name>
    <dbReference type="NCBI Taxonomy" id="414049"/>
    <lineage>
        <taxon>Bacteria</taxon>
        <taxon>Pseudomonadati</taxon>
        <taxon>Pseudomonadota</taxon>
        <taxon>Betaproteobacteria</taxon>
        <taxon>Burkholderiales</taxon>
        <taxon>Alcaligenaceae</taxon>
        <taxon>Pigmentiphaga</taxon>
    </lineage>
</organism>
<reference evidence="3 4" key="1">
    <citation type="journal article" date="2019" name="Int. J. Syst. Evol. Microbiol.">
        <title>The Global Catalogue of Microorganisms (GCM) 10K type strain sequencing project: providing services to taxonomists for standard genome sequencing and annotation.</title>
        <authorList>
            <consortium name="The Broad Institute Genomics Platform"/>
            <consortium name="The Broad Institute Genome Sequencing Center for Infectious Disease"/>
            <person name="Wu L."/>
            <person name="Ma J."/>
        </authorList>
    </citation>
    <scope>NUCLEOTIDE SEQUENCE [LARGE SCALE GENOMIC DNA]</scope>
    <source>
        <strain evidence="3 4">JCM 14330</strain>
    </source>
</reference>
<dbReference type="PANTHER" id="PTHR42928:SF5">
    <property type="entry name" value="BLR1237 PROTEIN"/>
    <property type="match status" value="1"/>
</dbReference>
<protein>
    <submittedName>
        <fullName evidence="3">Tripartite tricarboxylate transporter substrate binding protein</fullName>
    </submittedName>
</protein>
<accession>A0ABN1CR59</accession>
<comment type="similarity">
    <text evidence="1">Belongs to the UPF0065 (bug) family.</text>
</comment>
<dbReference type="Pfam" id="PF03401">
    <property type="entry name" value="TctC"/>
    <property type="match status" value="1"/>
</dbReference>
<comment type="caution">
    <text evidence="3">The sequence shown here is derived from an EMBL/GenBank/DDBJ whole genome shotgun (WGS) entry which is preliminary data.</text>
</comment>
<proteinExistence type="inferred from homology"/>
<dbReference type="Gene3D" id="3.40.190.10">
    <property type="entry name" value="Periplasmic binding protein-like II"/>
    <property type="match status" value="1"/>
</dbReference>
<evidence type="ECO:0000256" key="2">
    <source>
        <dbReference type="SAM" id="SignalP"/>
    </source>
</evidence>
<gene>
    <name evidence="3" type="ORF">GCM10009097_46210</name>
</gene>
<dbReference type="Gene3D" id="3.40.190.150">
    <property type="entry name" value="Bordetella uptake gene, domain 1"/>
    <property type="match status" value="1"/>
</dbReference>
<dbReference type="InterPro" id="IPR005064">
    <property type="entry name" value="BUG"/>
</dbReference>
<keyword evidence="4" id="KW-1185">Reference proteome</keyword>